<dbReference type="HOGENOM" id="CLU_2876690_0_0_0"/>
<evidence type="ECO:0000313" key="2">
    <source>
        <dbReference type="EMBL" id="GAK52335.1"/>
    </source>
</evidence>
<keyword evidence="1" id="KW-1133">Transmembrane helix</keyword>
<proteinExistence type="predicted"/>
<dbReference type="AlphaFoldDB" id="A0A081BPL9"/>
<evidence type="ECO:0000256" key="1">
    <source>
        <dbReference type="SAM" id="Phobius"/>
    </source>
</evidence>
<evidence type="ECO:0000313" key="3">
    <source>
        <dbReference type="Proteomes" id="UP000030700"/>
    </source>
</evidence>
<accession>A0A081BPL9</accession>
<reference evidence="2" key="1">
    <citation type="journal article" date="2015" name="PeerJ">
        <title>First genomic representation of candidate bacterial phylum KSB3 points to enhanced environmental sensing as a trigger of wastewater bulking.</title>
        <authorList>
            <person name="Sekiguchi Y."/>
            <person name="Ohashi A."/>
            <person name="Parks D.H."/>
            <person name="Yamauchi T."/>
            <person name="Tyson G.W."/>
            <person name="Hugenholtz P."/>
        </authorList>
    </citation>
    <scope>NUCLEOTIDE SEQUENCE [LARGE SCALE GENOMIC DNA]</scope>
</reference>
<organism evidence="2">
    <name type="scientific">Candidatus Moduliflexus flocculans</name>
    <dbReference type="NCBI Taxonomy" id="1499966"/>
    <lineage>
        <taxon>Bacteria</taxon>
        <taxon>Candidatus Moduliflexota</taxon>
        <taxon>Candidatus Moduliflexia</taxon>
        <taxon>Candidatus Moduliflexales</taxon>
        <taxon>Candidatus Moduliflexaceae</taxon>
    </lineage>
</organism>
<name>A0A081BPL9_9BACT</name>
<sequence length="63" mass="6420">MSINDILQFIGMGLIVLGGLSGAMLFLRAAIGKAEGGSTSTLWGLFLLGLVCGTGLLLFVAYG</sequence>
<dbReference type="Proteomes" id="UP000030700">
    <property type="component" value="Unassembled WGS sequence"/>
</dbReference>
<dbReference type="EMBL" id="DF820458">
    <property type="protein sequence ID" value="GAK52335.1"/>
    <property type="molecule type" value="Genomic_DNA"/>
</dbReference>
<feature type="transmembrane region" description="Helical" evidence="1">
    <location>
        <begin position="42"/>
        <end position="62"/>
    </location>
</feature>
<feature type="transmembrane region" description="Helical" evidence="1">
    <location>
        <begin position="6"/>
        <end position="30"/>
    </location>
</feature>
<keyword evidence="3" id="KW-1185">Reference proteome</keyword>
<dbReference type="STRING" id="1499966.U14_03586"/>
<keyword evidence="1" id="KW-0812">Transmembrane</keyword>
<keyword evidence="1" id="KW-0472">Membrane</keyword>
<gene>
    <name evidence="2" type="ORF">U14_03586</name>
</gene>
<protein>
    <submittedName>
        <fullName evidence="2">Uncharacterized protein</fullName>
    </submittedName>
</protein>